<dbReference type="InterPro" id="IPR001647">
    <property type="entry name" value="HTH_TetR"/>
</dbReference>
<dbReference type="Gene3D" id="1.10.357.10">
    <property type="entry name" value="Tetracycline Repressor, domain 2"/>
    <property type="match status" value="1"/>
</dbReference>
<dbReference type="PROSITE" id="PS50977">
    <property type="entry name" value="HTH_TETR_2"/>
    <property type="match status" value="1"/>
</dbReference>
<dbReference type="AlphaFoldDB" id="A0A0B6S3M4"/>
<gene>
    <name evidence="4" type="ORF">BGL_2c09360</name>
</gene>
<dbReference type="GO" id="GO:0003677">
    <property type="term" value="F:DNA binding"/>
    <property type="evidence" value="ECO:0007669"/>
    <property type="project" value="UniProtKB-UniRule"/>
</dbReference>
<accession>A0A0B6S3M4</accession>
<keyword evidence="1 2" id="KW-0238">DNA-binding</keyword>
<organism evidence="4 5">
    <name type="scientific">Burkholderia plantarii</name>
    <dbReference type="NCBI Taxonomy" id="41899"/>
    <lineage>
        <taxon>Bacteria</taxon>
        <taxon>Pseudomonadati</taxon>
        <taxon>Pseudomonadota</taxon>
        <taxon>Betaproteobacteria</taxon>
        <taxon>Burkholderiales</taxon>
        <taxon>Burkholderiaceae</taxon>
        <taxon>Burkholderia</taxon>
    </lineage>
</organism>
<evidence type="ECO:0000259" key="3">
    <source>
        <dbReference type="PROSITE" id="PS50977"/>
    </source>
</evidence>
<name>A0A0B6S3M4_BURPL</name>
<protein>
    <submittedName>
        <fullName evidence="4">Transcriptional regulator, TetR family</fullName>
    </submittedName>
</protein>
<dbReference type="RefSeq" id="WP_052498425.1">
    <property type="nucleotide sequence ID" value="NZ_BSTO01000029.1"/>
</dbReference>
<evidence type="ECO:0000256" key="1">
    <source>
        <dbReference type="ARBA" id="ARBA00023125"/>
    </source>
</evidence>
<evidence type="ECO:0000313" key="5">
    <source>
        <dbReference type="Proteomes" id="UP000031838"/>
    </source>
</evidence>
<dbReference type="HOGENOM" id="CLU_095332_1_0_4"/>
<dbReference type="SUPFAM" id="SSF46689">
    <property type="entry name" value="Homeodomain-like"/>
    <property type="match status" value="1"/>
</dbReference>
<dbReference type="EMBL" id="CP002581">
    <property type="protein sequence ID" value="AJK49014.1"/>
    <property type="molecule type" value="Genomic_DNA"/>
</dbReference>
<dbReference type="InterPro" id="IPR009057">
    <property type="entry name" value="Homeodomain-like_sf"/>
</dbReference>
<feature type="domain" description="HTH tetR-type" evidence="3">
    <location>
        <begin position="4"/>
        <end position="64"/>
    </location>
</feature>
<dbReference type="Pfam" id="PF00440">
    <property type="entry name" value="TetR_N"/>
    <property type="match status" value="1"/>
</dbReference>
<dbReference type="KEGG" id="bgp:BGL_2c09360"/>
<dbReference type="Proteomes" id="UP000031838">
    <property type="component" value="Chromosome 2"/>
</dbReference>
<evidence type="ECO:0000256" key="2">
    <source>
        <dbReference type="PROSITE-ProRule" id="PRU00335"/>
    </source>
</evidence>
<reference evidence="5" key="1">
    <citation type="submission" date="2011-03" db="EMBL/GenBank/DDBJ databases">
        <authorList>
            <person name="Voget S."/>
            <person name="Streit W.R."/>
            <person name="Jaeger K.E."/>
            <person name="Daniel R."/>
        </authorList>
    </citation>
    <scope>NUCLEOTIDE SEQUENCE [LARGE SCALE GENOMIC DNA]</scope>
    <source>
        <strain evidence="5">PG1</strain>
    </source>
</reference>
<dbReference type="KEGG" id="bpla:bpln_2g10260"/>
<proteinExistence type="predicted"/>
<keyword evidence="5" id="KW-1185">Reference proteome</keyword>
<sequence>MDDRKTREDWLRAGLQALAEDGADGLRVMSVARRLNVTKGSFYWHFAGLDAYLGELAQYWERSHTQDAIDCVERLGGDAQTKLRHWLKGAAASDLALDRAIRSWALTHPSTRDVQLRVDGQRTAYLTTLLRGAGRSKAEAATLGRWAYWAFIGYSTLEGATVTEKEIDLILSVLIPVA</sequence>
<reference evidence="4 5" key="2">
    <citation type="journal article" date="2016" name="Appl. Microbiol. Biotechnol.">
        <title>Mutations improving production and secretion of extracellular lipase by Burkholderia glumae PG1.</title>
        <authorList>
            <person name="Knapp A."/>
            <person name="Voget S."/>
            <person name="Gao R."/>
            <person name="Zaburannyi N."/>
            <person name="Krysciak D."/>
            <person name="Breuer M."/>
            <person name="Hauer B."/>
            <person name="Streit W.R."/>
            <person name="Muller R."/>
            <person name="Daniel R."/>
            <person name="Jaeger K.E."/>
        </authorList>
    </citation>
    <scope>NUCLEOTIDE SEQUENCE [LARGE SCALE GENOMIC DNA]</scope>
    <source>
        <strain evidence="4 5">PG1</strain>
    </source>
</reference>
<evidence type="ECO:0000313" key="4">
    <source>
        <dbReference type="EMBL" id="AJK49014.1"/>
    </source>
</evidence>
<feature type="DNA-binding region" description="H-T-H motif" evidence="2">
    <location>
        <begin position="27"/>
        <end position="46"/>
    </location>
</feature>